<feature type="binding site" evidence="4">
    <location>
        <begin position="128"/>
        <end position="130"/>
    </location>
    <ligand>
        <name>substrate</name>
    </ligand>
</feature>
<gene>
    <name evidence="4" type="primary">hemA</name>
    <name evidence="6" type="ordered locus">CTO_0719</name>
</gene>
<feature type="binding site" evidence="4">
    <location>
        <position position="134"/>
    </location>
    <ligand>
        <name>substrate</name>
    </ligand>
</feature>
<name>G4NN47_CHLT4</name>
<comment type="subunit">
    <text evidence="4">Homodimer.</text>
</comment>
<feature type="site" description="Important for activity" evidence="4">
    <location>
        <position position="113"/>
    </location>
</feature>
<dbReference type="GO" id="GO:0006782">
    <property type="term" value="P:protoporphyrinogen IX biosynthetic process"/>
    <property type="evidence" value="ECO:0007669"/>
    <property type="project" value="UniProtKB-UniRule"/>
</dbReference>
<dbReference type="EMBL" id="CP002401">
    <property type="protein sequence ID" value="AEP35545.1"/>
    <property type="molecule type" value="Genomic_DNA"/>
</dbReference>
<feature type="binding site" evidence="4">
    <location>
        <position position="123"/>
    </location>
    <ligand>
        <name>substrate</name>
    </ligand>
</feature>
<sequence>MMRGSLRSKEETVMVREGEERIGNRVSLGVIGVSYRETTLQQREQVLHILQQAQGSFRPEVFQEERDYVLLATCHRVELYSVAPAELFDSLAQEIELLGVSPYFYRNQDCFAHLFCVAGGLDSLVLGETEIQGQVKRAYLQAAREQKLSFALHFLFQKALKEGKVFRAKGGAPYAEITIPILVDQELRRRQIDKKASLLFIGYSEINRSVAYHLQRQGFSCITFCSRQQLPTLSMRQVVREELCFQDPYRVVFLGSSELQYALPHSLWESIWDIPDRIVFDFAVPRALPSHTVFPHRYVDMDQISDWLREHRKEVNSAHLHSLREVAYRYWNSLNQRLERRDCVGANA</sequence>
<evidence type="ECO:0000256" key="1">
    <source>
        <dbReference type="ARBA" id="ARBA00022857"/>
    </source>
</evidence>
<dbReference type="PROSITE" id="PS00747">
    <property type="entry name" value="GLUTR"/>
    <property type="match status" value="1"/>
</dbReference>
<proteinExistence type="inferred from homology"/>
<feature type="active site" description="Nucleophile" evidence="4">
    <location>
        <position position="74"/>
    </location>
</feature>
<protein>
    <recommendedName>
        <fullName evidence="4">Glutamyl-tRNA reductase</fullName>
        <shortName evidence="4">GluTR</shortName>
        <ecNumber evidence="4">1.2.1.70</ecNumber>
    </recommendedName>
</protein>
<dbReference type="PANTHER" id="PTHR43120">
    <property type="entry name" value="GLUTAMYL-TRNA REDUCTASE 1, CHLOROPLASTIC"/>
    <property type="match status" value="1"/>
</dbReference>
<evidence type="ECO:0000259" key="5">
    <source>
        <dbReference type="Pfam" id="PF05201"/>
    </source>
</evidence>
<dbReference type="EC" id="1.2.1.70" evidence="4"/>
<evidence type="ECO:0000256" key="3">
    <source>
        <dbReference type="ARBA" id="ARBA00023244"/>
    </source>
</evidence>
<keyword evidence="3 4" id="KW-0627">Porphyrin biosynthesis</keyword>
<dbReference type="NCBIfam" id="NF001909">
    <property type="entry name" value="PRK00676.1"/>
    <property type="match status" value="1"/>
</dbReference>
<reference evidence="6 7" key="1">
    <citation type="journal article" date="2011" name="J. Exp. Med.">
        <title>A live-attenuated chlamydial vaccine protects against trachoma in nonhuman primates.</title>
        <authorList>
            <person name="Kari L."/>
            <person name="Whitmire W.M."/>
            <person name="Olivares-Zavaleta N."/>
            <person name="Goheen M.M."/>
            <person name="Taylor L.D."/>
            <person name="Carlson J.H."/>
            <person name="Sturdevant G.L."/>
            <person name="Lu C."/>
            <person name="Bakios L.E."/>
            <person name="Randall L.B."/>
            <person name="Parnell M.J."/>
            <person name="Zhong G."/>
            <person name="Caldwell H.D."/>
        </authorList>
    </citation>
    <scope>NUCLEOTIDE SEQUENCE [LARGE SCALE GENOMIC DNA]</scope>
    <source>
        <strain evidence="6 7">A2497</strain>
    </source>
</reference>
<dbReference type="PATRIC" id="fig|580047.4.peg.732"/>
<dbReference type="Gene3D" id="3.30.460.30">
    <property type="entry name" value="Glutamyl-tRNA reductase, N-terminal domain"/>
    <property type="match status" value="1"/>
</dbReference>
<organism evidence="6 7">
    <name type="scientific">Chlamydia trachomatis serovar A (strain A2497)</name>
    <dbReference type="NCBI Taxonomy" id="580047"/>
    <lineage>
        <taxon>Bacteria</taxon>
        <taxon>Pseudomonadati</taxon>
        <taxon>Chlamydiota</taxon>
        <taxon>Chlamydiia</taxon>
        <taxon>Chlamydiales</taxon>
        <taxon>Chlamydiaceae</taxon>
        <taxon>Chlamydia/Chlamydophila group</taxon>
        <taxon>Chlamydia</taxon>
    </lineage>
</organism>
<comment type="catalytic activity">
    <reaction evidence="4">
        <text>(S)-4-amino-5-oxopentanoate + tRNA(Glu) + NADP(+) = L-glutamyl-tRNA(Glu) + NADPH + H(+)</text>
        <dbReference type="Rhea" id="RHEA:12344"/>
        <dbReference type="Rhea" id="RHEA-COMP:9663"/>
        <dbReference type="Rhea" id="RHEA-COMP:9680"/>
        <dbReference type="ChEBI" id="CHEBI:15378"/>
        <dbReference type="ChEBI" id="CHEBI:57501"/>
        <dbReference type="ChEBI" id="CHEBI:57783"/>
        <dbReference type="ChEBI" id="CHEBI:58349"/>
        <dbReference type="ChEBI" id="CHEBI:78442"/>
        <dbReference type="ChEBI" id="CHEBI:78520"/>
        <dbReference type="EC" id="1.2.1.70"/>
    </reaction>
</comment>
<comment type="domain">
    <text evidence="4">Possesses an unusual extended V-shaped dimeric structure with each monomer consisting of three distinct domains arranged along a curved 'spinal' alpha-helix. The N-terminal catalytic domain specifically recognizes the glutamate moiety of the substrate. The second domain is the NADPH-binding domain, and the third C-terminal domain is responsible for dimerization.</text>
</comment>
<dbReference type="InterPro" id="IPR036343">
    <property type="entry name" value="GluRdtase_N_sf"/>
</dbReference>
<feature type="domain" description="Glutamyl-tRNA reductase N-terminal" evidence="5">
    <location>
        <begin position="31"/>
        <end position="168"/>
    </location>
</feature>
<dbReference type="InterPro" id="IPR018214">
    <property type="entry name" value="GluRdtase_CS"/>
</dbReference>
<dbReference type="InterPro" id="IPR015895">
    <property type="entry name" value="4pyrrol_synth_GluRdtase_N"/>
</dbReference>
<dbReference type="PANTHER" id="PTHR43120:SF1">
    <property type="entry name" value="GLUTAMYL-TRNA REDUCTASE 1, CHLOROPLASTIC"/>
    <property type="match status" value="1"/>
</dbReference>
<evidence type="ECO:0000256" key="2">
    <source>
        <dbReference type="ARBA" id="ARBA00023002"/>
    </source>
</evidence>
<dbReference type="UniPathway" id="UPA00251">
    <property type="reaction ID" value="UER00316"/>
</dbReference>
<dbReference type="AlphaFoldDB" id="G4NN47"/>
<dbReference type="Pfam" id="PF05201">
    <property type="entry name" value="GlutR_N"/>
    <property type="match status" value="1"/>
</dbReference>
<accession>G4NN47</accession>
<comment type="similarity">
    <text evidence="4">Belongs to the glutamyl-tRNA reductase family.</text>
</comment>
<dbReference type="Proteomes" id="UP000009287">
    <property type="component" value="Chromosome"/>
</dbReference>
<feature type="binding site" evidence="4">
    <location>
        <begin position="202"/>
        <end position="207"/>
    </location>
    <ligand>
        <name>NADP(+)</name>
        <dbReference type="ChEBI" id="CHEBI:58349"/>
    </ligand>
</feature>
<dbReference type="SUPFAM" id="SSF69742">
    <property type="entry name" value="Glutamyl tRNA-reductase catalytic, N-terminal domain"/>
    <property type="match status" value="1"/>
</dbReference>
<evidence type="ECO:0000313" key="6">
    <source>
        <dbReference type="EMBL" id="AEP35545.1"/>
    </source>
</evidence>
<dbReference type="HAMAP" id="MF_00087">
    <property type="entry name" value="Glu_tRNA_reductase"/>
    <property type="match status" value="1"/>
</dbReference>
<feature type="binding site" evidence="4">
    <location>
        <begin position="73"/>
        <end position="76"/>
    </location>
    <ligand>
        <name>substrate</name>
    </ligand>
</feature>
<dbReference type="GO" id="GO:0050661">
    <property type="term" value="F:NADP binding"/>
    <property type="evidence" value="ECO:0007669"/>
    <property type="project" value="InterPro"/>
</dbReference>
<comment type="function">
    <text evidence="4">Catalyzes the NADPH-dependent reduction of glutamyl-tRNA(Glu) to glutamate 1-semialdehyde (GSA).</text>
</comment>
<keyword evidence="2 4" id="KW-0560">Oxidoreductase</keyword>
<keyword evidence="1 4" id="KW-0521">NADP</keyword>
<dbReference type="InterPro" id="IPR000343">
    <property type="entry name" value="4pyrrol_synth_GluRdtase"/>
</dbReference>
<comment type="miscellaneous">
    <text evidence="4">During catalysis, the active site Cys acts as a nucleophile attacking the alpha-carbonyl group of tRNA-bound glutamate with the formation of a thioester intermediate between enzyme and glutamate, and the concomitant release of tRNA(Glu). The thioester intermediate is finally reduced by direct hydride transfer from NADPH, to form the product GSA.</text>
</comment>
<evidence type="ECO:0000313" key="7">
    <source>
        <dbReference type="Proteomes" id="UP000009287"/>
    </source>
</evidence>
<dbReference type="KEGG" id="cra:CTO_0719"/>
<evidence type="ECO:0000256" key="4">
    <source>
        <dbReference type="HAMAP-Rule" id="MF_00087"/>
    </source>
</evidence>
<dbReference type="GO" id="GO:0008883">
    <property type="term" value="F:glutamyl-tRNA reductase activity"/>
    <property type="evidence" value="ECO:0007669"/>
    <property type="project" value="UniProtKB-UniRule"/>
</dbReference>
<comment type="pathway">
    <text evidence="4">Porphyrin-containing compound metabolism; protoporphyrin-IX biosynthesis; 5-aminolevulinate from L-glutamyl-tRNA(Glu): step 1/2.</text>
</comment>